<dbReference type="Pfam" id="PF20434">
    <property type="entry name" value="BD-FAE"/>
    <property type="match status" value="1"/>
</dbReference>
<dbReference type="SUPFAM" id="SSF53474">
    <property type="entry name" value="alpha/beta-Hydrolases"/>
    <property type="match status" value="1"/>
</dbReference>
<comment type="caution">
    <text evidence="3">The sequence shown here is derived from an EMBL/GenBank/DDBJ whole genome shotgun (WGS) entry which is preliminary data.</text>
</comment>
<keyword evidence="4" id="KW-1185">Reference proteome</keyword>
<evidence type="ECO:0000256" key="1">
    <source>
        <dbReference type="ARBA" id="ARBA00022801"/>
    </source>
</evidence>
<dbReference type="EMBL" id="BAABAU010000001">
    <property type="protein sequence ID" value="GAA4265996.1"/>
    <property type="molecule type" value="Genomic_DNA"/>
</dbReference>
<dbReference type="InterPro" id="IPR049492">
    <property type="entry name" value="BD-FAE-like_dom"/>
</dbReference>
<feature type="domain" description="BD-FAE-like" evidence="2">
    <location>
        <begin position="13"/>
        <end position="212"/>
    </location>
</feature>
<accession>A0ABP8E1B6</accession>
<proteinExistence type="predicted"/>
<dbReference type="Proteomes" id="UP001501594">
    <property type="component" value="Unassembled WGS sequence"/>
</dbReference>
<dbReference type="PANTHER" id="PTHR48081:SF6">
    <property type="entry name" value="PEPTIDASE S9 PROLYL OLIGOPEPTIDASE CATALYTIC DOMAIN-CONTAINING PROTEIN"/>
    <property type="match status" value="1"/>
</dbReference>
<organism evidence="3 4">
    <name type="scientific">Frondihabitans peucedani</name>
    <dbReference type="NCBI Taxonomy" id="598626"/>
    <lineage>
        <taxon>Bacteria</taxon>
        <taxon>Bacillati</taxon>
        <taxon>Actinomycetota</taxon>
        <taxon>Actinomycetes</taxon>
        <taxon>Micrococcales</taxon>
        <taxon>Microbacteriaceae</taxon>
        <taxon>Frondihabitans</taxon>
    </lineage>
</organism>
<reference evidence="4" key="1">
    <citation type="journal article" date="2019" name="Int. J. Syst. Evol. Microbiol.">
        <title>The Global Catalogue of Microorganisms (GCM) 10K type strain sequencing project: providing services to taxonomists for standard genome sequencing and annotation.</title>
        <authorList>
            <consortium name="The Broad Institute Genomics Platform"/>
            <consortium name="The Broad Institute Genome Sequencing Center for Infectious Disease"/>
            <person name="Wu L."/>
            <person name="Ma J."/>
        </authorList>
    </citation>
    <scope>NUCLEOTIDE SEQUENCE [LARGE SCALE GENOMIC DNA]</scope>
    <source>
        <strain evidence="4">JCM 17442</strain>
    </source>
</reference>
<evidence type="ECO:0000313" key="4">
    <source>
        <dbReference type="Proteomes" id="UP001501594"/>
    </source>
</evidence>
<dbReference type="InterPro" id="IPR050300">
    <property type="entry name" value="GDXG_lipolytic_enzyme"/>
</dbReference>
<sequence>MAVPVSGAKPALLDVYRPKTEPANLPTILWVHGGGYLSGDKAQVAKYAIKLASDGFVVASLQYSLAPDTKYPVPVAQADAALTYLRNHAVAYGGNPDIEFVGGDSAGAQITSQVAAIRTNPALAQDMHFPAPSAVRHLAGVVLDCGLYDMNTVGASGFPALRTLLWSYTGVRDWKRFGAIDQLSTTRQITKNYPATYLTVGNADPFRGQSDELTRALNGEHVPHTTRFWAHHSTRLNHEYQFDFTTPEANANYAATLQFLQTHAQEQP</sequence>
<dbReference type="PANTHER" id="PTHR48081">
    <property type="entry name" value="AB HYDROLASE SUPERFAMILY PROTEIN C4A8.06C"/>
    <property type="match status" value="1"/>
</dbReference>
<name>A0ABP8E1B6_9MICO</name>
<dbReference type="Gene3D" id="3.40.50.1820">
    <property type="entry name" value="alpha/beta hydrolase"/>
    <property type="match status" value="1"/>
</dbReference>
<keyword evidence="1" id="KW-0378">Hydrolase</keyword>
<protein>
    <recommendedName>
        <fullName evidence="2">BD-FAE-like domain-containing protein</fullName>
    </recommendedName>
</protein>
<evidence type="ECO:0000313" key="3">
    <source>
        <dbReference type="EMBL" id="GAA4265996.1"/>
    </source>
</evidence>
<evidence type="ECO:0000259" key="2">
    <source>
        <dbReference type="Pfam" id="PF20434"/>
    </source>
</evidence>
<dbReference type="InterPro" id="IPR029058">
    <property type="entry name" value="AB_hydrolase_fold"/>
</dbReference>
<gene>
    <name evidence="3" type="ORF">GCM10022256_16080</name>
</gene>